<dbReference type="AlphaFoldDB" id="A0A0A9B5N1"/>
<sequence>MCFCCQICKEHHFKSCTMHHVFLPVKSVKSTTLNPNLLCGPTLQDKSSLCTRCTFMCLSHNSAEMATTDQCWPGGTNTSEDIIWEFWGSARPCQHFN</sequence>
<dbReference type="EMBL" id="GBRH01238571">
    <property type="protein sequence ID" value="JAD59324.1"/>
    <property type="molecule type" value="Transcribed_RNA"/>
</dbReference>
<name>A0A0A9B5N1_ARUDO</name>
<accession>A0A0A9B5N1</accession>
<proteinExistence type="predicted"/>
<protein>
    <submittedName>
        <fullName evidence="1">Uncharacterized protein</fullName>
    </submittedName>
</protein>
<organism evidence="1">
    <name type="scientific">Arundo donax</name>
    <name type="common">Giant reed</name>
    <name type="synonym">Donax arundinaceus</name>
    <dbReference type="NCBI Taxonomy" id="35708"/>
    <lineage>
        <taxon>Eukaryota</taxon>
        <taxon>Viridiplantae</taxon>
        <taxon>Streptophyta</taxon>
        <taxon>Embryophyta</taxon>
        <taxon>Tracheophyta</taxon>
        <taxon>Spermatophyta</taxon>
        <taxon>Magnoliopsida</taxon>
        <taxon>Liliopsida</taxon>
        <taxon>Poales</taxon>
        <taxon>Poaceae</taxon>
        <taxon>PACMAD clade</taxon>
        <taxon>Arundinoideae</taxon>
        <taxon>Arundineae</taxon>
        <taxon>Arundo</taxon>
    </lineage>
</organism>
<evidence type="ECO:0000313" key="1">
    <source>
        <dbReference type="EMBL" id="JAD59324.1"/>
    </source>
</evidence>
<reference evidence="1" key="1">
    <citation type="submission" date="2014-09" db="EMBL/GenBank/DDBJ databases">
        <authorList>
            <person name="Magalhaes I.L.F."/>
            <person name="Oliveira U."/>
            <person name="Santos F.R."/>
            <person name="Vidigal T.H.D.A."/>
            <person name="Brescovit A.D."/>
            <person name="Santos A.J."/>
        </authorList>
    </citation>
    <scope>NUCLEOTIDE SEQUENCE</scope>
    <source>
        <tissue evidence="1">Shoot tissue taken approximately 20 cm above the soil surface</tissue>
    </source>
</reference>
<reference evidence="1" key="2">
    <citation type="journal article" date="2015" name="Data Brief">
        <title>Shoot transcriptome of the giant reed, Arundo donax.</title>
        <authorList>
            <person name="Barrero R.A."/>
            <person name="Guerrero F.D."/>
            <person name="Moolhuijzen P."/>
            <person name="Goolsby J.A."/>
            <person name="Tidwell J."/>
            <person name="Bellgard S.E."/>
            <person name="Bellgard M.I."/>
        </authorList>
    </citation>
    <scope>NUCLEOTIDE SEQUENCE</scope>
    <source>
        <tissue evidence="1">Shoot tissue taken approximately 20 cm above the soil surface</tissue>
    </source>
</reference>